<dbReference type="SUPFAM" id="SSF55418">
    <property type="entry name" value="eIF4e-like"/>
    <property type="match status" value="1"/>
</dbReference>
<dbReference type="GO" id="GO:0016281">
    <property type="term" value="C:eukaryotic translation initiation factor 4F complex"/>
    <property type="evidence" value="ECO:0007669"/>
    <property type="project" value="TreeGrafter"/>
</dbReference>
<evidence type="ECO:0000256" key="4">
    <source>
        <dbReference type="ARBA" id="ARBA00022884"/>
    </source>
</evidence>
<dbReference type="GO" id="GO:0003743">
    <property type="term" value="F:translation initiation factor activity"/>
    <property type="evidence" value="ECO:0007669"/>
    <property type="project" value="UniProtKB-KW"/>
</dbReference>
<dbReference type="Gene3D" id="3.30.760.10">
    <property type="entry name" value="RNA Cap, Translation Initiation Factor Eif4e"/>
    <property type="match status" value="1"/>
</dbReference>
<keyword evidence="2 6" id="KW-0396">Initiation factor</keyword>
<keyword evidence="5 6" id="KW-0648">Protein biosynthesis</keyword>
<dbReference type="PANTHER" id="PTHR11960">
    <property type="entry name" value="EUKARYOTIC TRANSLATION INITIATION FACTOR 4E RELATED"/>
    <property type="match status" value="1"/>
</dbReference>
<dbReference type="GO" id="GO:0000340">
    <property type="term" value="F:RNA 7-methylguanosine cap binding"/>
    <property type="evidence" value="ECO:0007669"/>
    <property type="project" value="TreeGrafter"/>
</dbReference>
<evidence type="ECO:0000256" key="6">
    <source>
        <dbReference type="RuleBase" id="RU004374"/>
    </source>
</evidence>
<comment type="caution">
    <text evidence="7">The sequence shown here is derived from an EMBL/GenBank/DDBJ whole genome shotgun (WGS) entry which is preliminary data.</text>
</comment>
<organism evidence="7 9">
    <name type="scientific">Hamiltosporidium magnivora</name>
    <dbReference type="NCBI Taxonomy" id="148818"/>
    <lineage>
        <taxon>Eukaryota</taxon>
        <taxon>Fungi</taxon>
        <taxon>Fungi incertae sedis</taxon>
        <taxon>Microsporidia</taxon>
        <taxon>Dubosqiidae</taxon>
        <taxon>Hamiltosporidium</taxon>
    </lineage>
</organism>
<dbReference type="PANTHER" id="PTHR11960:SF8">
    <property type="entry name" value="EUKARYOTIC TRANSLATION INITIATION FACTOR 4E1-RELATED"/>
    <property type="match status" value="1"/>
</dbReference>
<evidence type="ECO:0000256" key="2">
    <source>
        <dbReference type="ARBA" id="ARBA00022540"/>
    </source>
</evidence>
<evidence type="ECO:0000313" key="7">
    <source>
        <dbReference type="EMBL" id="TBT96687.1"/>
    </source>
</evidence>
<evidence type="ECO:0000256" key="1">
    <source>
        <dbReference type="ARBA" id="ARBA00009860"/>
    </source>
</evidence>
<dbReference type="EMBL" id="PIXR01003485">
    <property type="protein sequence ID" value="TBT96687.1"/>
    <property type="molecule type" value="Genomic_DNA"/>
</dbReference>
<evidence type="ECO:0000313" key="8">
    <source>
        <dbReference type="EMBL" id="TBT96956.1"/>
    </source>
</evidence>
<dbReference type="VEuPathDB" id="MicrosporidiaDB:CWI39_3287p0010"/>
<keyword evidence="4 6" id="KW-0694">RNA-binding</keyword>
<evidence type="ECO:0000256" key="3">
    <source>
        <dbReference type="ARBA" id="ARBA00022845"/>
    </source>
</evidence>
<dbReference type="Proteomes" id="UP000293045">
    <property type="component" value="Unassembled WGS sequence"/>
</dbReference>
<dbReference type="VEuPathDB" id="MicrosporidiaDB:CWI39_3485p0010"/>
<reference evidence="7 9" key="1">
    <citation type="submission" date="2017-12" db="EMBL/GenBank/DDBJ databases">
        <authorList>
            <person name="Pombert J.-F."/>
            <person name="Haag K.L."/>
            <person name="Ebert D."/>
        </authorList>
    </citation>
    <scope>NUCLEOTIDE SEQUENCE [LARGE SCALE GENOMIC DNA]</scope>
    <source>
        <strain evidence="7">IL-BN-2</strain>
    </source>
</reference>
<comment type="similarity">
    <text evidence="1 6">Belongs to the eukaryotic initiation factor 4E family.</text>
</comment>
<dbReference type="InterPro" id="IPR001040">
    <property type="entry name" value="TIF_eIF_4E"/>
</dbReference>
<dbReference type="InterPro" id="IPR023398">
    <property type="entry name" value="TIF_eIF4e-like"/>
</dbReference>
<protein>
    <submittedName>
        <fullName evidence="7">Eukaryotic translation initiation factor 4E</fullName>
    </submittedName>
</protein>
<proteinExistence type="inferred from homology"/>
<name>A0A4Q9KPX4_9MICR</name>
<dbReference type="VEuPathDB" id="MicrosporidiaDB:CWI36_0016p0010"/>
<dbReference type="EMBL" id="PIXR01003287">
    <property type="protein sequence ID" value="TBT96956.1"/>
    <property type="molecule type" value="Genomic_DNA"/>
</dbReference>
<dbReference type="GO" id="GO:0006417">
    <property type="term" value="P:regulation of translation"/>
    <property type="evidence" value="ECO:0007669"/>
    <property type="project" value="UniProtKB-KW"/>
</dbReference>
<keyword evidence="3" id="KW-0810">Translation regulation</keyword>
<evidence type="ECO:0000256" key="5">
    <source>
        <dbReference type="ARBA" id="ARBA00022917"/>
    </source>
</evidence>
<dbReference type="Pfam" id="PF01652">
    <property type="entry name" value="IF4E"/>
    <property type="match status" value="1"/>
</dbReference>
<gene>
    <name evidence="8" type="ORF">CWI39_3287p0010</name>
    <name evidence="7" type="ORF">CWI39_3485p0010</name>
</gene>
<dbReference type="AlphaFoldDB" id="A0A4Q9KPX4"/>
<accession>A0A4Q9KPX4</accession>
<sequence length="181" mass="21131">MEYPLSTPWTVYYDYQDRKTVTSSNWEDSLRNVCTVENVPSFLYALENIETAERWPMNSNIHFFRKNIRPMWEDSSNINGGKWVLELSRDDEYDIADIWNKTMAFCVSESAYGICGCVFSPRRAFNRIALWTSTTYESVLEIGNAWKETVTIPSESVIAFKTHENALKGYWDKKAGDLYRI</sequence>
<evidence type="ECO:0000313" key="9">
    <source>
        <dbReference type="Proteomes" id="UP000293045"/>
    </source>
</evidence>